<reference evidence="9" key="1">
    <citation type="submission" date="2017-03" db="EMBL/GenBank/DDBJ databases">
        <authorList>
            <person name="Sharma R."/>
            <person name="Thines M."/>
        </authorList>
    </citation>
    <scope>NUCLEOTIDE SEQUENCE [LARGE SCALE GENOMIC DNA]</scope>
</reference>
<dbReference type="InterPro" id="IPR027417">
    <property type="entry name" value="P-loop_NTPase"/>
</dbReference>
<feature type="region of interest" description="Disordered" evidence="5">
    <location>
        <begin position="256"/>
        <end position="277"/>
    </location>
</feature>
<feature type="compositionally biased region" description="Polar residues" evidence="5">
    <location>
        <begin position="351"/>
        <end position="362"/>
    </location>
</feature>
<dbReference type="GO" id="GO:0000724">
    <property type="term" value="P:double-strand break repair via homologous recombination"/>
    <property type="evidence" value="ECO:0007669"/>
    <property type="project" value="InterPro"/>
</dbReference>
<feature type="region of interest" description="Disordered" evidence="5">
    <location>
        <begin position="186"/>
        <end position="239"/>
    </location>
</feature>
<dbReference type="CDD" id="cd00076">
    <property type="entry name" value="HFD_SF"/>
    <property type="match status" value="1"/>
</dbReference>
<dbReference type="GO" id="GO:0005657">
    <property type="term" value="C:replication fork"/>
    <property type="evidence" value="ECO:0007669"/>
    <property type="project" value="InterPro"/>
</dbReference>
<keyword evidence="3" id="KW-0804">Transcription</keyword>
<evidence type="ECO:0000256" key="3">
    <source>
        <dbReference type="ARBA" id="ARBA00023163"/>
    </source>
</evidence>
<evidence type="ECO:0000256" key="1">
    <source>
        <dbReference type="ARBA" id="ARBA00004123"/>
    </source>
</evidence>
<keyword evidence="4" id="KW-0539">Nucleus</keyword>
<dbReference type="GO" id="GO:0000400">
    <property type="term" value="F:four-way junction DNA binding"/>
    <property type="evidence" value="ECO:0007669"/>
    <property type="project" value="TreeGrafter"/>
</dbReference>
<dbReference type="Proteomes" id="UP000192927">
    <property type="component" value="Unassembled WGS sequence"/>
</dbReference>
<feature type="compositionally biased region" description="Basic and acidic residues" evidence="5">
    <location>
        <begin position="189"/>
        <end position="214"/>
    </location>
</feature>
<keyword evidence="2" id="KW-0805">Transcription regulation</keyword>
<feature type="region of interest" description="Disordered" evidence="5">
    <location>
        <begin position="349"/>
        <end position="374"/>
    </location>
</feature>
<feature type="compositionally biased region" description="Basic and acidic residues" evidence="5">
    <location>
        <begin position="224"/>
        <end position="238"/>
    </location>
</feature>
<dbReference type="Gene3D" id="3.40.50.300">
    <property type="entry name" value="P-loop containing nucleotide triphosphate hydrolases"/>
    <property type="match status" value="1"/>
</dbReference>
<comment type="subcellular location">
    <subcellularLocation>
        <location evidence="1">Nucleus</location>
    </subcellularLocation>
</comment>
<dbReference type="EMBL" id="FWEW01003844">
    <property type="protein sequence ID" value="SLM41427.1"/>
    <property type="molecule type" value="Genomic_DNA"/>
</dbReference>
<organism evidence="8 9">
    <name type="scientific">Lasallia pustulata</name>
    <dbReference type="NCBI Taxonomy" id="136370"/>
    <lineage>
        <taxon>Eukaryota</taxon>
        <taxon>Fungi</taxon>
        <taxon>Dikarya</taxon>
        <taxon>Ascomycota</taxon>
        <taxon>Pezizomycotina</taxon>
        <taxon>Lecanoromycetes</taxon>
        <taxon>OSLEUM clade</taxon>
        <taxon>Umbilicariomycetidae</taxon>
        <taxon>Umbilicariales</taxon>
        <taxon>Umbilicariaceae</taxon>
        <taxon>Lasallia</taxon>
    </lineage>
</organism>
<proteinExistence type="predicted"/>
<dbReference type="Pfam" id="PF07524">
    <property type="entry name" value="Bromo_TP"/>
    <property type="match status" value="1"/>
</dbReference>
<dbReference type="InterPro" id="IPR030547">
    <property type="entry name" value="XRCC2"/>
</dbReference>
<evidence type="ECO:0000256" key="4">
    <source>
        <dbReference type="ARBA" id="ARBA00023242"/>
    </source>
</evidence>
<dbReference type="GO" id="GO:0042148">
    <property type="term" value="P:DNA strand invasion"/>
    <property type="evidence" value="ECO:0007669"/>
    <property type="project" value="TreeGrafter"/>
</dbReference>
<dbReference type="AlphaFoldDB" id="A0A1W5DE26"/>
<dbReference type="PANTHER" id="PTHR46644">
    <property type="entry name" value="DNA REPAIR PROTEIN XRCC2"/>
    <property type="match status" value="1"/>
</dbReference>
<dbReference type="GO" id="GO:0005815">
    <property type="term" value="C:microtubule organizing center"/>
    <property type="evidence" value="ECO:0007669"/>
    <property type="project" value="TreeGrafter"/>
</dbReference>
<dbReference type="InterPro" id="IPR006565">
    <property type="entry name" value="BTP"/>
</dbReference>
<accession>A0A1W5DE26</accession>
<protein>
    <submittedName>
        <fullName evidence="8">Transcription factor TFIID, subunit 8, C-terminal</fullName>
    </submittedName>
</protein>
<evidence type="ECO:0000259" key="6">
    <source>
        <dbReference type="Pfam" id="PF07524"/>
    </source>
</evidence>
<evidence type="ECO:0000256" key="2">
    <source>
        <dbReference type="ARBA" id="ARBA00023015"/>
    </source>
</evidence>
<dbReference type="Pfam" id="PF10406">
    <property type="entry name" value="TAF8_C"/>
    <property type="match status" value="1"/>
</dbReference>
<feature type="domain" description="Bromodomain associated" evidence="6">
    <location>
        <begin position="43"/>
        <end position="111"/>
    </location>
</feature>
<evidence type="ECO:0000313" key="8">
    <source>
        <dbReference type="EMBL" id="SLM41427.1"/>
    </source>
</evidence>
<dbReference type="GO" id="GO:0033063">
    <property type="term" value="C:Rad51B-Rad51C-Rad51D-XRCC2 complex"/>
    <property type="evidence" value="ECO:0007669"/>
    <property type="project" value="InterPro"/>
</dbReference>
<evidence type="ECO:0000313" key="9">
    <source>
        <dbReference type="Proteomes" id="UP000192927"/>
    </source>
</evidence>
<dbReference type="Gene3D" id="1.10.20.10">
    <property type="entry name" value="Histone, subunit A"/>
    <property type="match status" value="1"/>
</dbReference>
<evidence type="ECO:0000256" key="5">
    <source>
        <dbReference type="SAM" id="MobiDB-lite"/>
    </source>
</evidence>
<dbReference type="CDD" id="cd19490">
    <property type="entry name" value="XRCC2"/>
    <property type="match status" value="1"/>
</dbReference>
<dbReference type="InterPro" id="IPR019473">
    <property type="entry name" value="TFIID_su8_C"/>
</dbReference>
<dbReference type="GO" id="GO:0046982">
    <property type="term" value="F:protein heterodimerization activity"/>
    <property type="evidence" value="ECO:0007669"/>
    <property type="project" value="InterPro"/>
</dbReference>
<sequence>MLKRSSSTAGFDVSPSKKQLRHHGLKWRQGLPDQFEPPLHDGEAVHSLLTRALGLALKAVGFDGAEPVAMESFRALTEEYMVNFVTSVRKSMLSSRRTQAIPQDYLQALYEHQLTLSSLILHLDPPVSPEKSQPLLASESTPEAGQIVFFPSFTPILDSKPNCHSSAYIPRHFPALPGEHTFRTTWDAVNREKDPRKIRERATEEGRLGEEALRRLVGTGSRQGKKDGEPKRQSAADLRKRRKELWESTMDALAEETGGVPDSSHDTNGGNMDNVSTFPSTLLKKQRRENNGMSAVTLGERLLTEVKEERLDELLRSLRDVHSPQKTSQLGLPPLDRLLNLFLHPRPRDTPSYTQFDSTQSHPRFEPPKRPKQPVVEITSTAPCAGKRHLLYYIAAASVLPRSYDSILLQGQEGAVVVLDTDNQFDVIRLRDVLSSLLTSRLKPLSPHAAAPSPSDLSSLLHDSLQQIHIFRPQSPPSLLSTVHSLPTYLMDPTAHYSSPRPLQTLIVTNLSAFLWQTQLESDEAPRLEHQNANPFIQYHRSMVQELSNVQQTLGCVIVAANQGLSALQWMRKGEVSVKPHMPGVWNDFCTLKLVVGREVVRKFGPGISADEAIHEREQRQKAVAECGFWCRVNWWDSGEWDAGVAEGLQTLDRGGAFSFHISGMGVRIEDVG</sequence>
<name>A0A1W5DE26_9LECA</name>
<dbReference type="PANTHER" id="PTHR46644:SF2">
    <property type="entry name" value="DNA REPAIR PROTEIN XRCC2"/>
    <property type="match status" value="1"/>
</dbReference>
<evidence type="ECO:0000259" key="7">
    <source>
        <dbReference type="Pfam" id="PF10406"/>
    </source>
</evidence>
<dbReference type="CDD" id="cd08049">
    <property type="entry name" value="TAF8"/>
    <property type="match status" value="1"/>
</dbReference>
<feature type="compositionally biased region" description="Polar residues" evidence="5">
    <location>
        <begin position="266"/>
        <end position="277"/>
    </location>
</feature>
<feature type="domain" description="Transcription factor TFIID subunit 8 C-terminal" evidence="7">
    <location>
        <begin position="168"/>
        <end position="216"/>
    </location>
</feature>
<dbReference type="InterPro" id="IPR009072">
    <property type="entry name" value="Histone-fold"/>
</dbReference>
<keyword evidence="9" id="KW-1185">Reference proteome</keyword>
<feature type="region of interest" description="Disordered" evidence="5">
    <location>
        <begin position="1"/>
        <end position="23"/>
    </location>
</feature>